<dbReference type="PROSITE" id="PS00430">
    <property type="entry name" value="TONB_DEPENDENT_REC_1"/>
    <property type="match status" value="1"/>
</dbReference>
<evidence type="ECO:0000256" key="1">
    <source>
        <dbReference type="SAM" id="SignalP"/>
    </source>
</evidence>
<dbReference type="InterPro" id="IPR010916">
    <property type="entry name" value="TonB_box_CS"/>
</dbReference>
<dbReference type="Proteomes" id="UP000293142">
    <property type="component" value="Unassembled WGS sequence"/>
</dbReference>
<name>A0A4Q9DUD4_9BACL</name>
<protein>
    <recommendedName>
        <fullName evidence="4">VCBS repeat-containing protein</fullName>
    </recommendedName>
</protein>
<keyword evidence="1" id="KW-0732">Signal</keyword>
<evidence type="ECO:0000313" key="2">
    <source>
        <dbReference type="EMBL" id="TBL79018.1"/>
    </source>
</evidence>
<dbReference type="EMBL" id="SIRE01000008">
    <property type="protein sequence ID" value="TBL79018.1"/>
    <property type="molecule type" value="Genomic_DNA"/>
</dbReference>
<dbReference type="OrthoDB" id="2517683at2"/>
<evidence type="ECO:0008006" key="4">
    <source>
        <dbReference type="Google" id="ProtNLM"/>
    </source>
</evidence>
<dbReference type="SUPFAM" id="SSF69318">
    <property type="entry name" value="Integrin alpha N-terminal domain"/>
    <property type="match status" value="1"/>
</dbReference>
<sequence>MRKALIVKSIAAFLLLTACEVKTDAGPAASEIAVDTITVLAKSDIDYDRNGSMEKLEVRMLSGGLKEEQEPGPYTGPYWEGTFQLMLSGVDGTPLHRLDLNSTFGSEALIFAKNRAFNIAFADYNNDGYPDFTIGQYFSSNGFTYNIYSLQPEGIIVLHRDLYTAAGEYSILYEKAGTASFKNRYYDMDKGKMTETLFTWQGDKFVRTECEGCGMPRPAGDEQWLLSKETEERYGRFAENKEEELLRGLSPLDVFKFYVKASEEGDYETQYALFIKDPSHELPSYKTYINEISRDQEALERSNRCGRSLKQATG</sequence>
<proteinExistence type="predicted"/>
<dbReference type="RefSeq" id="WP_131013655.1">
    <property type="nucleotide sequence ID" value="NZ_SIRE01000008.1"/>
</dbReference>
<evidence type="ECO:0000313" key="3">
    <source>
        <dbReference type="Proteomes" id="UP000293142"/>
    </source>
</evidence>
<accession>A0A4Q9DUD4</accession>
<dbReference type="InterPro" id="IPR028994">
    <property type="entry name" value="Integrin_alpha_N"/>
</dbReference>
<feature type="chain" id="PRO_5020817405" description="VCBS repeat-containing protein" evidence="1">
    <location>
        <begin position="24"/>
        <end position="314"/>
    </location>
</feature>
<dbReference type="AlphaFoldDB" id="A0A4Q9DUD4"/>
<reference evidence="2 3" key="1">
    <citation type="submission" date="2019-02" db="EMBL/GenBank/DDBJ databases">
        <title>Paenibacillus sp. nov., isolated from surface-sterilized tissue of Thalictrum simplex L.</title>
        <authorList>
            <person name="Tuo L."/>
        </authorList>
    </citation>
    <scope>NUCLEOTIDE SEQUENCE [LARGE SCALE GENOMIC DNA]</scope>
    <source>
        <strain evidence="2 3">N2SHLJ1</strain>
    </source>
</reference>
<gene>
    <name evidence="2" type="ORF">EYB31_12395</name>
</gene>
<organism evidence="2 3">
    <name type="scientific">Paenibacillus thalictri</name>
    <dbReference type="NCBI Taxonomy" id="2527873"/>
    <lineage>
        <taxon>Bacteria</taxon>
        <taxon>Bacillati</taxon>
        <taxon>Bacillota</taxon>
        <taxon>Bacilli</taxon>
        <taxon>Bacillales</taxon>
        <taxon>Paenibacillaceae</taxon>
        <taxon>Paenibacillus</taxon>
    </lineage>
</organism>
<keyword evidence="3" id="KW-1185">Reference proteome</keyword>
<comment type="caution">
    <text evidence="2">The sequence shown here is derived from an EMBL/GenBank/DDBJ whole genome shotgun (WGS) entry which is preliminary data.</text>
</comment>
<dbReference type="PROSITE" id="PS51257">
    <property type="entry name" value="PROKAR_LIPOPROTEIN"/>
    <property type="match status" value="1"/>
</dbReference>
<feature type="signal peptide" evidence="1">
    <location>
        <begin position="1"/>
        <end position="23"/>
    </location>
</feature>